<organism evidence="7 8">
    <name type="scientific">Brevundimonas faecalis</name>
    <dbReference type="NCBI Taxonomy" id="947378"/>
    <lineage>
        <taxon>Bacteria</taxon>
        <taxon>Pseudomonadati</taxon>
        <taxon>Pseudomonadota</taxon>
        <taxon>Alphaproteobacteria</taxon>
        <taxon>Caulobacterales</taxon>
        <taxon>Caulobacteraceae</taxon>
        <taxon>Brevundimonas</taxon>
    </lineage>
</organism>
<dbReference type="InterPro" id="IPR009614">
    <property type="entry name" value="YoeB_toxin"/>
</dbReference>
<dbReference type="EMBL" id="JBEPTF010000006">
    <property type="protein sequence ID" value="MET4685356.1"/>
    <property type="molecule type" value="Genomic_DNA"/>
</dbReference>
<keyword evidence="5 7" id="KW-0378">Hydrolase</keyword>
<name>A0ABV2RFI9_9CAUL</name>
<dbReference type="InterPro" id="IPR035093">
    <property type="entry name" value="RelE/ParE_toxin_dom_sf"/>
</dbReference>
<dbReference type="Proteomes" id="UP001549313">
    <property type="component" value="Unassembled WGS sequence"/>
</dbReference>
<dbReference type="Gene3D" id="3.30.2310.20">
    <property type="entry name" value="RelE-like"/>
    <property type="match status" value="1"/>
</dbReference>
<keyword evidence="3" id="KW-0540">Nuclease</keyword>
<keyword evidence="4" id="KW-0255">Endonuclease</keyword>
<accession>A0ABV2RFI9</accession>
<comment type="similarity">
    <text evidence="1">Belongs to the YoeB family.</text>
</comment>
<evidence type="ECO:0000313" key="8">
    <source>
        <dbReference type="Proteomes" id="UP001549313"/>
    </source>
</evidence>
<dbReference type="RefSeq" id="WP_354090324.1">
    <property type="nucleotide sequence ID" value="NZ_JBEPTF010000006.1"/>
</dbReference>
<evidence type="ECO:0000256" key="2">
    <source>
        <dbReference type="ARBA" id="ARBA00022649"/>
    </source>
</evidence>
<keyword evidence="8" id="KW-1185">Reference proteome</keyword>
<evidence type="ECO:0000256" key="4">
    <source>
        <dbReference type="ARBA" id="ARBA00022759"/>
    </source>
</evidence>
<dbReference type="PANTHER" id="PTHR38039">
    <property type="entry name" value="TOXIN YOEB"/>
    <property type="match status" value="1"/>
</dbReference>
<evidence type="ECO:0000256" key="1">
    <source>
        <dbReference type="ARBA" id="ARBA00008172"/>
    </source>
</evidence>
<evidence type="ECO:0000256" key="5">
    <source>
        <dbReference type="ARBA" id="ARBA00022801"/>
    </source>
</evidence>
<dbReference type="PANTHER" id="PTHR38039:SF1">
    <property type="entry name" value="TOXIN YOEB"/>
    <property type="match status" value="1"/>
</dbReference>
<gene>
    <name evidence="7" type="ORF">ABIE19_003307</name>
</gene>
<keyword evidence="2" id="KW-1277">Toxin-antitoxin system</keyword>
<comment type="caution">
    <text evidence="7">The sequence shown here is derived from an EMBL/GenBank/DDBJ whole genome shotgun (WGS) entry which is preliminary data.</text>
</comment>
<evidence type="ECO:0000256" key="3">
    <source>
        <dbReference type="ARBA" id="ARBA00022722"/>
    </source>
</evidence>
<dbReference type="SUPFAM" id="SSF143011">
    <property type="entry name" value="RelE-like"/>
    <property type="match status" value="1"/>
</dbReference>
<evidence type="ECO:0000313" key="7">
    <source>
        <dbReference type="EMBL" id="MET4685356.1"/>
    </source>
</evidence>
<protein>
    <recommendedName>
        <fullName evidence="6">Putative mRNA interferase YoeB</fullName>
    </recommendedName>
</protein>
<reference evidence="7 8" key="1">
    <citation type="submission" date="2024-06" db="EMBL/GenBank/DDBJ databases">
        <title>Sorghum-associated microbial communities from plants grown in Nebraska, USA.</title>
        <authorList>
            <person name="Schachtman D."/>
        </authorList>
    </citation>
    <scope>NUCLEOTIDE SEQUENCE [LARGE SCALE GENOMIC DNA]</scope>
    <source>
        <strain evidence="7 8">2814</strain>
    </source>
</reference>
<dbReference type="Pfam" id="PF06769">
    <property type="entry name" value="YoeB_toxin"/>
    <property type="match status" value="1"/>
</dbReference>
<evidence type="ECO:0000256" key="6">
    <source>
        <dbReference type="ARBA" id="ARBA00030388"/>
    </source>
</evidence>
<dbReference type="GO" id="GO:0016787">
    <property type="term" value="F:hydrolase activity"/>
    <property type="evidence" value="ECO:0007669"/>
    <property type="project" value="UniProtKB-KW"/>
</dbReference>
<dbReference type="NCBIfam" id="TIGR02116">
    <property type="entry name" value="toxin_Txe_YoeB"/>
    <property type="match status" value="1"/>
</dbReference>
<proteinExistence type="inferred from homology"/>
<sequence>MNLLFTARAWSQYLEWQETDRKTLKKLNGLIKECQRTPFTGSGKPEPLKGELSGWWSRRIDQQHRLVYRATQTSLEIIQCRYHY</sequence>